<name>A0AAV7RQC5_PLEWA</name>
<accession>A0AAV7RQC5</accession>
<protein>
    <submittedName>
        <fullName evidence="1">Uncharacterized protein</fullName>
    </submittedName>
</protein>
<proteinExistence type="predicted"/>
<keyword evidence="2" id="KW-1185">Reference proteome</keyword>
<dbReference type="Proteomes" id="UP001066276">
    <property type="component" value="Chromosome 5"/>
</dbReference>
<evidence type="ECO:0000313" key="2">
    <source>
        <dbReference type="Proteomes" id="UP001066276"/>
    </source>
</evidence>
<gene>
    <name evidence="1" type="ORF">NDU88_007454</name>
</gene>
<comment type="caution">
    <text evidence="1">The sequence shown here is derived from an EMBL/GenBank/DDBJ whole genome shotgun (WGS) entry which is preliminary data.</text>
</comment>
<evidence type="ECO:0000313" key="1">
    <source>
        <dbReference type="EMBL" id="KAJ1154711.1"/>
    </source>
</evidence>
<sequence length="140" mass="15292">MRPAHSGERTTQRCKQSSVRGPVWVPWIIAVPQCGEAVAGPELAAAPSGGGCGLQDQTGTAVEYADLYAVLAPIELDTIRSFLHCHTFPQVMVTEREVLRALIVTAEIWESLRELARDKTPGFDGLPMEFYSISANRLLP</sequence>
<dbReference type="AlphaFoldDB" id="A0AAV7RQC5"/>
<reference evidence="1" key="1">
    <citation type="journal article" date="2022" name="bioRxiv">
        <title>Sequencing and chromosome-scale assembly of the giantPleurodeles waltlgenome.</title>
        <authorList>
            <person name="Brown T."/>
            <person name="Elewa A."/>
            <person name="Iarovenko S."/>
            <person name="Subramanian E."/>
            <person name="Araus A.J."/>
            <person name="Petzold A."/>
            <person name="Susuki M."/>
            <person name="Suzuki K.-i.T."/>
            <person name="Hayashi T."/>
            <person name="Toyoda A."/>
            <person name="Oliveira C."/>
            <person name="Osipova E."/>
            <person name="Leigh N.D."/>
            <person name="Simon A."/>
            <person name="Yun M.H."/>
        </authorList>
    </citation>
    <scope>NUCLEOTIDE SEQUENCE</scope>
    <source>
        <strain evidence="1">20211129_DDA</strain>
        <tissue evidence="1">Liver</tissue>
    </source>
</reference>
<organism evidence="1 2">
    <name type="scientific">Pleurodeles waltl</name>
    <name type="common">Iberian ribbed newt</name>
    <dbReference type="NCBI Taxonomy" id="8319"/>
    <lineage>
        <taxon>Eukaryota</taxon>
        <taxon>Metazoa</taxon>
        <taxon>Chordata</taxon>
        <taxon>Craniata</taxon>
        <taxon>Vertebrata</taxon>
        <taxon>Euteleostomi</taxon>
        <taxon>Amphibia</taxon>
        <taxon>Batrachia</taxon>
        <taxon>Caudata</taxon>
        <taxon>Salamandroidea</taxon>
        <taxon>Salamandridae</taxon>
        <taxon>Pleurodelinae</taxon>
        <taxon>Pleurodeles</taxon>
    </lineage>
</organism>
<dbReference type="EMBL" id="JANPWB010000009">
    <property type="protein sequence ID" value="KAJ1154711.1"/>
    <property type="molecule type" value="Genomic_DNA"/>
</dbReference>